<keyword evidence="3" id="KW-0722">Serine protease inhibitor</keyword>
<dbReference type="GO" id="GO:0004867">
    <property type="term" value="F:serine-type endopeptidase inhibitor activity"/>
    <property type="evidence" value="ECO:0007669"/>
    <property type="project" value="UniProtKB-KW"/>
</dbReference>
<comment type="caution">
    <text evidence="4">The sequence shown here is derived from an EMBL/GenBank/DDBJ whole genome shotgun (WGS) entry which is preliminary data.</text>
</comment>
<evidence type="ECO:0000313" key="4">
    <source>
        <dbReference type="EMBL" id="RLN31156.1"/>
    </source>
</evidence>
<dbReference type="Gene3D" id="3.30.10.10">
    <property type="entry name" value="Trypsin Inhibitor V, subunit A"/>
    <property type="match status" value="1"/>
</dbReference>
<keyword evidence="5" id="KW-1185">Reference proteome</keyword>
<protein>
    <submittedName>
        <fullName evidence="4">Subtilisin inhibitor-like</fullName>
    </submittedName>
</protein>
<proteinExistence type="inferred from homology"/>
<accession>A0A3L6T5I5</accession>
<dbReference type="PANTHER" id="PTHR33091:SF29">
    <property type="entry name" value="SUBTILISIN INHIBITOR 1"/>
    <property type="match status" value="1"/>
</dbReference>
<dbReference type="AlphaFoldDB" id="A0A3L6T5I5"/>
<reference evidence="5" key="1">
    <citation type="journal article" date="2019" name="Nat. Commun.">
        <title>The genome of broomcorn millet.</title>
        <authorList>
            <person name="Zou C."/>
            <person name="Miki D."/>
            <person name="Li D."/>
            <person name="Tang Q."/>
            <person name="Xiao L."/>
            <person name="Rajput S."/>
            <person name="Deng P."/>
            <person name="Jia W."/>
            <person name="Huang R."/>
            <person name="Zhang M."/>
            <person name="Sun Y."/>
            <person name="Hu J."/>
            <person name="Fu X."/>
            <person name="Schnable P.S."/>
            <person name="Li F."/>
            <person name="Zhang H."/>
            <person name="Feng B."/>
            <person name="Zhu X."/>
            <person name="Liu R."/>
            <person name="Schnable J.C."/>
            <person name="Zhu J.-K."/>
            <person name="Zhang H."/>
        </authorList>
    </citation>
    <scope>NUCLEOTIDE SEQUENCE [LARGE SCALE GENOMIC DNA]</scope>
</reference>
<dbReference type="InterPro" id="IPR036354">
    <property type="entry name" value="Prot_inh_pot1_sf"/>
</dbReference>
<comment type="similarity">
    <text evidence="1">Belongs to the protease inhibitor I13 (potato type I serine protease inhibitor) family.</text>
</comment>
<dbReference type="InterPro" id="IPR000864">
    <property type="entry name" value="Prot_inh_pot1"/>
</dbReference>
<dbReference type="Proteomes" id="UP000275267">
    <property type="component" value="Unassembled WGS sequence"/>
</dbReference>
<gene>
    <name evidence="4" type="ORF">C2845_PM05G06860</name>
</gene>
<dbReference type="PROSITE" id="PS00285">
    <property type="entry name" value="POTATO_INHIBITOR"/>
    <property type="match status" value="1"/>
</dbReference>
<dbReference type="OrthoDB" id="10013825at2759"/>
<dbReference type="EMBL" id="PQIB02000003">
    <property type="protein sequence ID" value="RLN31156.1"/>
    <property type="molecule type" value="Genomic_DNA"/>
</dbReference>
<evidence type="ECO:0000313" key="5">
    <source>
        <dbReference type="Proteomes" id="UP000275267"/>
    </source>
</evidence>
<sequence>MERAKQSWMHYLGKRSRYRTESHNKNSPSSLQILFHYILLSVKSLVDWVMNCNGDTLYQDMYTVTQESDGLSVGDMRKTLTESYEGTEAQHRMMQYLTEHECDTTIVFPDASQFASFDFGSYLPCVCKFTFTGLNRLFSEANCTERYEPPQLHVGRPIPIRRMATGGPSAAGGAAAAAPKDSWPELVGLSSEDAKKKIKEEKPDADVQVVPADAFVTMDFNTGRVRVFVDSNDKVAKAPRIG</sequence>
<dbReference type="SUPFAM" id="SSF54654">
    <property type="entry name" value="CI-2 family of serine protease inhibitors"/>
    <property type="match status" value="1"/>
</dbReference>
<dbReference type="Pfam" id="PF00280">
    <property type="entry name" value="potato_inhibit"/>
    <property type="match status" value="1"/>
</dbReference>
<evidence type="ECO:0000256" key="1">
    <source>
        <dbReference type="ARBA" id="ARBA00008210"/>
    </source>
</evidence>
<evidence type="ECO:0000256" key="2">
    <source>
        <dbReference type="ARBA" id="ARBA00022690"/>
    </source>
</evidence>
<organism evidence="4 5">
    <name type="scientific">Panicum miliaceum</name>
    <name type="common">Proso millet</name>
    <name type="synonym">Broomcorn millet</name>
    <dbReference type="NCBI Taxonomy" id="4540"/>
    <lineage>
        <taxon>Eukaryota</taxon>
        <taxon>Viridiplantae</taxon>
        <taxon>Streptophyta</taxon>
        <taxon>Embryophyta</taxon>
        <taxon>Tracheophyta</taxon>
        <taxon>Spermatophyta</taxon>
        <taxon>Magnoliopsida</taxon>
        <taxon>Liliopsida</taxon>
        <taxon>Poales</taxon>
        <taxon>Poaceae</taxon>
        <taxon>PACMAD clade</taxon>
        <taxon>Panicoideae</taxon>
        <taxon>Panicodae</taxon>
        <taxon>Paniceae</taxon>
        <taxon>Panicinae</taxon>
        <taxon>Panicum</taxon>
        <taxon>Panicum sect. Panicum</taxon>
    </lineage>
</organism>
<dbReference type="PRINTS" id="PR00292">
    <property type="entry name" value="POTATOINHBTR"/>
</dbReference>
<name>A0A3L6T5I5_PANMI</name>
<keyword evidence="2" id="KW-0646">Protease inhibitor</keyword>
<dbReference type="STRING" id="4540.A0A3L6T5I5"/>
<dbReference type="GO" id="GO:0009611">
    <property type="term" value="P:response to wounding"/>
    <property type="evidence" value="ECO:0007669"/>
    <property type="project" value="InterPro"/>
</dbReference>
<dbReference type="PANTHER" id="PTHR33091">
    <property type="entry name" value="PROTEIN, PUTATIVE, EXPRESSED-RELATED"/>
    <property type="match status" value="1"/>
</dbReference>
<evidence type="ECO:0000256" key="3">
    <source>
        <dbReference type="ARBA" id="ARBA00022900"/>
    </source>
</evidence>